<protein>
    <submittedName>
        <fullName evidence="1">Uncharacterized protein</fullName>
    </submittedName>
</protein>
<organism evidence="1 2">
    <name type="scientific">Niastella populi</name>
    <dbReference type="NCBI Taxonomy" id="550983"/>
    <lineage>
        <taxon>Bacteria</taxon>
        <taxon>Pseudomonadati</taxon>
        <taxon>Bacteroidota</taxon>
        <taxon>Chitinophagia</taxon>
        <taxon>Chitinophagales</taxon>
        <taxon>Chitinophagaceae</taxon>
        <taxon>Niastella</taxon>
    </lineage>
</organism>
<dbReference type="OrthoDB" id="6334863at2"/>
<sequence>MYDKPSRYQNTKGLNLISIKLSEIGSYFHFQQPLIAAWWDNSPTVVKLLSVLPNNQEYRDEVRQRLISNLNEDYTNRLPELKAIVDPLLQLFPAGEYSLQFHTTSWKKPTETDYIFNDWELAFANPIDVQLQELKLKEYLEFLAENKRHQWHNIAKLWRQTTYSFYDGFEFSFVATMPASGIKEERVKYFEEQITKGDRPFAIVFNCHYEQKVTSENGNIYDRSLFSDNFIIDGHHKLKAYYNLKMFPRFVTITHYPTTREEIKFNIEDLIEVLYPWHIEYILRNWHQKEQYIQPYLEKKNSKIHAFIR</sequence>
<comment type="caution">
    <text evidence="1">The sequence shown here is derived from an EMBL/GenBank/DDBJ whole genome shotgun (WGS) entry which is preliminary data.</text>
</comment>
<gene>
    <name evidence="1" type="ORF">A4R26_04650</name>
</gene>
<evidence type="ECO:0000313" key="1">
    <source>
        <dbReference type="EMBL" id="OQP56454.1"/>
    </source>
</evidence>
<dbReference type="EMBL" id="LWBP01000199">
    <property type="protein sequence ID" value="OQP56454.1"/>
    <property type="molecule type" value="Genomic_DNA"/>
</dbReference>
<accession>A0A1V9FDK2</accession>
<name>A0A1V9FDK2_9BACT</name>
<evidence type="ECO:0000313" key="2">
    <source>
        <dbReference type="Proteomes" id="UP000192276"/>
    </source>
</evidence>
<keyword evidence="2" id="KW-1185">Reference proteome</keyword>
<dbReference type="AlphaFoldDB" id="A0A1V9FDK2"/>
<proteinExistence type="predicted"/>
<reference evidence="2" key="1">
    <citation type="submission" date="2016-04" db="EMBL/GenBank/DDBJ databases">
        <authorList>
            <person name="Chen L."/>
            <person name="Zhuang W."/>
            <person name="Wang G."/>
        </authorList>
    </citation>
    <scope>NUCLEOTIDE SEQUENCE [LARGE SCALE GENOMIC DNA]</scope>
    <source>
        <strain evidence="2">208</strain>
    </source>
</reference>
<dbReference type="RefSeq" id="WP_081168561.1">
    <property type="nucleotide sequence ID" value="NZ_LWBP01000199.1"/>
</dbReference>
<dbReference type="Proteomes" id="UP000192276">
    <property type="component" value="Unassembled WGS sequence"/>
</dbReference>